<evidence type="ECO:0000313" key="2">
    <source>
        <dbReference type="Proteomes" id="UP000829291"/>
    </source>
</evidence>
<protein>
    <submittedName>
        <fullName evidence="3">Isoaspartyl peptidase/L-asparaginase-like</fullName>
    </submittedName>
</protein>
<dbReference type="Proteomes" id="UP000829291">
    <property type="component" value="Chromosome 3"/>
</dbReference>
<name>A0ABM3FMM5_NEOLC</name>
<comment type="similarity">
    <text evidence="1">Belongs to the Ntn-hydrolase family.</text>
</comment>
<keyword evidence="2" id="KW-1185">Reference proteome</keyword>
<dbReference type="PANTHER" id="PTHR10188:SF41">
    <property type="entry name" value="ISOASPARTYL PEPTIDASE_L-ASPARAGINASE"/>
    <property type="match status" value="1"/>
</dbReference>
<proteinExistence type="inferred from homology"/>
<dbReference type="InterPro" id="IPR029055">
    <property type="entry name" value="Ntn_hydrolases_N"/>
</dbReference>
<dbReference type="GeneID" id="124293238"/>
<gene>
    <name evidence="3" type="primary">LOC124293238</name>
</gene>
<accession>A0ABM3FMM5</accession>
<organism evidence="2 3">
    <name type="scientific">Neodiprion lecontei</name>
    <name type="common">Redheaded pine sawfly</name>
    <dbReference type="NCBI Taxonomy" id="441921"/>
    <lineage>
        <taxon>Eukaryota</taxon>
        <taxon>Metazoa</taxon>
        <taxon>Ecdysozoa</taxon>
        <taxon>Arthropoda</taxon>
        <taxon>Hexapoda</taxon>
        <taxon>Insecta</taxon>
        <taxon>Pterygota</taxon>
        <taxon>Neoptera</taxon>
        <taxon>Endopterygota</taxon>
        <taxon>Hymenoptera</taxon>
        <taxon>Tenthredinoidea</taxon>
        <taxon>Diprionidae</taxon>
        <taxon>Diprioninae</taxon>
        <taxon>Neodiprion</taxon>
    </lineage>
</organism>
<dbReference type="SUPFAM" id="SSF56235">
    <property type="entry name" value="N-terminal nucleophile aminohydrolases (Ntn hydrolases)"/>
    <property type="match status" value="1"/>
</dbReference>
<evidence type="ECO:0000256" key="1">
    <source>
        <dbReference type="ARBA" id="ARBA00010872"/>
    </source>
</evidence>
<sequence length="207" mass="22529">MPTCKLCNPHCKPLVESLATSICEPAIEMSDLKKKCCIIVHGGCGQCSDMVMCEKLDGCKKAVCRGYKKMMDGGNALDAVEAALWWLECDEFFNCGYGSVLNQLGDVQMDASIMDGNRFEIGSVAAVSDIEHPISLAKFVLENYPNTILVGDGAKKLSRCTDMHWISGGNMVSPKAILALHLSNNCSQDLKYDVEDVQSADLLKSNH</sequence>
<dbReference type="PANTHER" id="PTHR10188">
    <property type="entry name" value="L-ASPARAGINASE"/>
    <property type="match status" value="1"/>
</dbReference>
<dbReference type="Pfam" id="PF01112">
    <property type="entry name" value="Asparaginase_2"/>
    <property type="match status" value="1"/>
</dbReference>
<dbReference type="RefSeq" id="XP_046589272.1">
    <property type="nucleotide sequence ID" value="XM_046733316.1"/>
</dbReference>
<dbReference type="InterPro" id="IPR000246">
    <property type="entry name" value="Peptidase_T2"/>
</dbReference>
<reference evidence="3" key="1">
    <citation type="submission" date="2025-08" db="UniProtKB">
        <authorList>
            <consortium name="RefSeq"/>
        </authorList>
    </citation>
    <scope>IDENTIFICATION</scope>
    <source>
        <tissue evidence="3">Thorax and Abdomen</tissue>
    </source>
</reference>
<evidence type="ECO:0000313" key="3">
    <source>
        <dbReference type="RefSeq" id="XP_046589272.1"/>
    </source>
</evidence>